<comment type="similarity">
    <text evidence="8">Belongs to the binding-protein-dependent transport system permease family.</text>
</comment>
<dbReference type="EMBL" id="JACHHX010000002">
    <property type="protein sequence ID" value="MBB5014578.1"/>
    <property type="molecule type" value="Genomic_DNA"/>
</dbReference>
<evidence type="ECO:0000256" key="4">
    <source>
        <dbReference type="ARBA" id="ARBA00022519"/>
    </source>
</evidence>
<dbReference type="InterPro" id="IPR035906">
    <property type="entry name" value="MetI-like_sf"/>
</dbReference>
<dbReference type="GO" id="GO:0005886">
    <property type="term" value="C:plasma membrane"/>
    <property type="evidence" value="ECO:0007669"/>
    <property type="project" value="UniProtKB-SubCell"/>
</dbReference>
<feature type="transmembrane region" description="Helical" evidence="8">
    <location>
        <begin position="238"/>
        <end position="259"/>
    </location>
</feature>
<keyword evidence="5 8" id="KW-0812">Transmembrane</keyword>
<comment type="caution">
    <text evidence="10">The sequence shown here is derived from an EMBL/GenBank/DDBJ whole genome shotgun (WGS) entry which is preliminary data.</text>
</comment>
<dbReference type="AlphaFoldDB" id="A0A7W7V7H4"/>
<protein>
    <submittedName>
        <fullName evidence="10">Iron(III) transport system permease protein</fullName>
    </submittedName>
</protein>
<comment type="subcellular location">
    <subcellularLocation>
        <location evidence="1">Cell inner membrane</location>
        <topology evidence="1">Multi-pass membrane protein</topology>
    </subcellularLocation>
    <subcellularLocation>
        <location evidence="8">Cell membrane</location>
        <topology evidence="8">Multi-pass membrane protein</topology>
    </subcellularLocation>
</comment>
<feature type="transmembrane region" description="Helical" evidence="8">
    <location>
        <begin position="91"/>
        <end position="115"/>
    </location>
</feature>
<evidence type="ECO:0000256" key="3">
    <source>
        <dbReference type="ARBA" id="ARBA00022475"/>
    </source>
</evidence>
<evidence type="ECO:0000256" key="1">
    <source>
        <dbReference type="ARBA" id="ARBA00004429"/>
    </source>
</evidence>
<keyword evidence="2 8" id="KW-0813">Transport</keyword>
<sequence length="529" mass="56536">MTPAAAPPRWPRYAAWLLALPLLMPAAFLAAGFAEIDAALWAHLSRHLLPQALANTLTLAALLAAFVLVPGLGFAWASARYDYPGRRVLDWALVLPLAIPGYVVAFVYVGLLDYAGPVQSAWRSWFGATASLPNGRGVVGAALMLALVLYPYVYLLARAAFVRQGSVAMDAARSLGHGPLAAFFRGVLPLTRPAWVAGLTLAVLEALADFGAVSILGVDTLTTTIYRTWFGLYSLPTAAQLAFGLLALVALVLLLERLARGRARFAERSLRPQPRRPLRGWRGWTVSALATGVVLLGFVVPLWRLATWAWSVRGGLPVVGQAALNTLALGALATALVLAVALLFALLARRAPGDRGVAAASFVVNLGYAVPGTVLAVGAMVWLVRAEGWLAGLAGVQWALSSSLLAVLFALSARFLRVGHGAVESAFATLRPSLLETARSLAVPAWRRFTGIVLPLLRPGLVAGALLVLVEVMKELPATLMLRPFGWDTLAIRIYAYAAEGLWMEAAWPALLLSLVGLLPVWWLVRQQR</sequence>
<name>A0A7W7V7H4_9GAMM</name>
<organism evidence="10 11">
    <name type="scientific">Rehaibacterium terrae</name>
    <dbReference type="NCBI Taxonomy" id="1341696"/>
    <lineage>
        <taxon>Bacteria</taxon>
        <taxon>Pseudomonadati</taxon>
        <taxon>Pseudomonadota</taxon>
        <taxon>Gammaproteobacteria</taxon>
        <taxon>Lysobacterales</taxon>
        <taxon>Lysobacteraceae</taxon>
        <taxon>Rehaibacterium</taxon>
    </lineage>
</organism>
<feature type="transmembrane region" description="Helical" evidence="8">
    <location>
        <begin position="506"/>
        <end position="525"/>
    </location>
</feature>
<keyword evidence="7 8" id="KW-0472">Membrane</keyword>
<evidence type="ECO:0000256" key="8">
    <source>
        <dbReference type="RuleBase" id="RU363032"/>
    </source>
</evidence>
<dbReference type="PROSITE" id="PS50928">
    <property type="entry name" value="ABC_TM1"/>
    <property type="match status" value="2"/>
</dbReference>
<dbReference type="RefSeq" id="WP_183947151.1">
    <property type="nucleotide sequence ID" value="NZ_JACHHX010000002.1"/>
</dbReference>
<evidence type="ECO:0000313" key="11">
    <source>
        <dbReference type="Proteomes" id="UP000519004"/>
    </source>
</evidence>
<reference evidence="10 11" key="1">
    <citation type="submission" date="2020-08" db="EMBL/GenBank/DDBJ databases">
        <title>Genomic Encyclopedia of Type Strains, Phase IV (KMG-IV): sequencing the most valuable type-strain genomes for metagenomic binning, comparative biology and taxonomic classification.</title>
        <authorList>
            <person name="Goeker M."/>
        </authorList>
    </citation>
    <scope>NUCLEOTIDE SEQUENCE [LARGE SCALE GENOMIC DNA]</scope>
    <source>
        <strain evidence="10 11">DSM 25897</strain>
    </source>
</reference>
<dbReference type="SUPFAM" id="SSF161098">
    <property type="entry name" value="MetI-like"/>
    <property type="match status" value="2"/>
</dbReference>
<dbReference type="CDD" id="cd06261">
    <property type="entry name" value="TM_PBP2"/>
    <property type="match status" value="2"/>
</dbReference>
<dbReference type="GO" id="GO:0055085">
    <property type="term" value="P:transmembrane transport"/>
    <property type="evidence" value="ECO:0007669"/>
    <property type="project" value="InterPro"/>
</dbReference>
<evidence type="ECO:0000256" key="2">
    <source>
        <dbReference type="ARBA" id="ARBA00022448"/>
    </source>
</evidence>
<feature type="domain" description="ABC transmembrane type-1" evidence="9">
    <location>
        <begin position="323"/>
        <end position="524"/>
    </location>
</feature>
<proteinExistence type="inferred from homology"/>
<feature type="transmembrane region" description="Helical" evidence="8">
    <location>
        <begin position="280"/>
        <end position="303"/>
    </location>
</feature>
<evidence type="ECO:0000313" key="10">
    <source>
        <dbReference type="EMBL" id="MBB5014578.1"/>
    </source>
</evidence>
<evidence type="ECO:0000259" key="9">
    <source>
        <dbReference type="PROSITE" id="PS50928"/>
    </source>
</evidence>
<gene>
    <name evidence="10" type="ORF">HNQ58_000452</name>
</gene>
<feature type="transmembrane region" description="Helical" evidence="8">
    <location>
        <begin position="449"/>
        <end position="470"/>
    </location>
</feature>
<accession>A0A7W7V7H4</accession>
<evidence type="ECO:0000256" key="7">
    <source>
        <dbReference type="ARBA" id="ARBA00023136"/>
    </source>
</evidence>
<feature type="transmembrane region" description="Helical" evidence="8">
    <location>
        <begin position="389"/>
        <end position="411"/>
    </location>
</feature>
<feature type="transmembrane region" description="Helical" evidence="8">
    <location>
        <begin position="194"/>
        <end position="218"/>
    </location>
</feature>
<dbReference type="PANTHER" id="PTHR43357">
    <property type="entry name" value="INNER MEMBRANE ABC TRANSPORTER PERMEASE PROTEIN YDCV"/>
    <property type="match status" value="1"/>
</dbReference>
<feature type="transmembrane region" description="Helical" evidence="8">
    <location>
        <begin position="359"/>
        <end position="383"/>
    </location>
</feature>
<dbReference type="FunFam" id="1.10.3720.10:FF:000088">
    <property type="entry name" value="Iron(III) ABC transporter, permease protein"/>
    <property type="match status" value="1"/>
</dbReference>
<keyword evidence="11" id="KW-1185">Reference proteome</keyword>
<dbReference type="PANTHER" id="PTHR43357:SF3">
    <property type="entry name" value="FE(3+)-TRANSPORT SYSTEM PERMEASE PROTEIN FBPB 2"/>
    <property type="match status" value="1"/>
</dbReference>
<dbReference type="Proteomes" id="UP000519004">
    <property type="component" value="Unassembled WGS sequence"/>
</dbReference>
<feature type="transmembrane region" description="Helical" evidence="8">
    <location>
        <begin position="58"/>
        <end position="79"/>
    </location>
</feature>
<keyword evidence="6 8" id="KW-1133">Transmembrane helix</keyword>
<feature type="transmembrane region" description="Helical" evidence="8">
    <location>
        <begin position="323"/>
        <end position="347"/>
    </location>
</feature>
<evidence type="ECO:0000256" key="5">
    <source>
        <dbReference type="ARBA" id="ARBA00022692"/>
    </source>
</evidence>
<feature type="transmembrane region" description="Helical" evidence="8">
    <location>
        <begin position="135"/>
        <end position="157"/>
    </location>
</feature>
<dbReference type="Pfam" id="PF00528">
    <property type="entry name" value="BPD_transp_1"/>
    <property type="match status" value="2"/>
</dbReference>
<dbReference type="InterPro" id="IPR000515">
    <property type="entry name" value="MetI-like"/>
</dbReference>
<feature type="domain" description="ABC transmembrane type-1" evidence="9">
    <location>
        <begin position="53"/>
        <end position="254"/>
    </location>
</feature>
<keyword evidence="4" id="KW-0997">Cell inner membrane</keyword>
<evidence type="ECO:0000256" key="6">
    <source>
        <dbReference type="ARBA" id="ARBA00022989"/>
    </source>
</evidence>
<keyword evidence="3" id="KW-1003">Cell membrane</keyword>
<dbReference type="Gene3D" id="1.10.3720.10">
    <property type="entry name" value="MetI-like"/>
    <property type="match status" value="2"/>
</dbReference>